<comment type="caution">
    <text evidence="3">The sequence shown here is derived from an EMBL/GenBank/DDBJ whole genome shotgun (WGS) entry which is preliminary data.</text>
</comment>
<dbReference type="Proteomes" id="UP000067598">
    <property type="component" value="Unassembled WGS sequence"/>
</dbReference>
<reference evidence="3 4" key="1">
    <citation type="journal article" date="2016" name="Microbiology (Mosc.)">
        <title>Comparison of Lactobacillus crispatus isolates from Lactobacillus-dominated vaginal microbiomes with isolates from microbiomes containing bacterial vaginosis-associated bacteria.</title>
        <authorList>
            <person name="Abdelmaksoud A.A."/>
            <person name="Koparde V.N."/>
            <person name="Sheth N.U."/>
            <person name="Serrano M.G."/>
            <person name="Glascock A.L."/>
            <person name="Fettweis J.M."/>
            <person name="Strauss Iii J.F."/>
            <person name="Buck G.A."/>
            <person name="Jefferson K.K."/>
        </authorList>
    </citation>
    <scope>NUCLEOTIDE SEQUENCE [LARGE SCALE GENOMIC DNA]</scope>
    <source>
        <strain evidence="3 4">VMC3</strain>
    </source>
</reference>
<dbReference type="InterPro" id="IPR016047">
    <property type="entry name" value="M23ase_b-sheet_dom"/>
</dbReference>
<dbReference type="GO" id="GO:0004222">
    <property type="term" value="F:metalloendopeptidase activity"/>
    <property type="evidence" value="ECO:0007669"/>
    <property type="project" value="TreeGrafter"/>
</dbReference>
<feature type="chain" id="PRO_5007134009" evidence="1">
    <location>
        <begin position="30"/>
        <end position="207"/>
    </location>
</feature>
<name>A0A109DD88_9LACO</name>
<dbReference type="PANTHER" id="PTHR21666:SF287">
    <property type="entry name" value="CYTOPLASMIC MEMBRANE PROTEIN"/>
    <property type="match status" value="1"/>
</dbReference>
<feature type="domain" description="M23ase beta-sheet core" evidence="2">
    <location>
        <begin position="84"/>
        <end position="175"/>
    </location>
</feature>
<protein>
    <submittedName>
        <fullName evidence="3">Peptidase M23</fullName>
    </submittedName>
</protein>
<dbReference type="InterPro" id="IPR011055">
    <property type="entry name" value="Dup_hybrid_motif"/>
</dbReference>
<gene>
    <name evidence="3" type="ORF">AEL95_08525</name>
</gene>
<dbReference type="RefSeq" id="WP_060462366.1">
    <property type="nucleotide sequence ID" value="NZ_AP025162.1"/>
</dbReference>
<proteinExistence type="predicted"/>
<dbReference type="PATRIC" id="fig|47770.28.peg.1180"/>
<evidence type="ECO:0000313" key="3">
    <source>
        <dbReference type="EMBL" id="KWU03281.1"/>
    </source>
</evidence>
<keyword evidence="1" id="KW-0732">Signal</keyword>
<sequence length="207" mass="23354">MKFRKLIISLLGTALLTSSVGLSTTTASADTLDDSQNTTEVQPKNLKWAYPFKANKKNGVRPMYNAQTFGITNYMRSTTPPSYFHDGWDFGFSEVGHSNVYAIHQGTVKKVAYGNGLGWFIWVISPDNYVEVYQEGFNKKKDIYVKTGQKIKLGQKIGKLTGSHLHLGVTQTNKDYINKYSFPCKNWNVNNGTWLNPIEVIKSNLKK</sequence>
<dbReference type="SUPFAM" id="SSF51261">
    <property type="entry name" value="Duplicated hybrid motif"/>
    <property type="match status" value="1"/>
</dbReference>
<dbReference type="Gene3D" id="2.70.70.10">
    <property type="entry name" value="Glucose Permease (Domain IIA)"/>
    <property type="match status" value="1"/>
</dbReference>
<dbReference type="CDD" id="cd12797">
    <property type="entry name" value="M23_peptidase"/>
    <property type="match status" value="1"/>
</dbReference>
<evidence type="ECO:0000259" key="2">
    <source>
        <dbReference type="Pfam" id="PF01551"/>
    </source>
</evidence>
<evidence type="ECO:0000313" key="4">
    <source>
        <dbReference type="Proteomes" id="UP000067598"/>
    </source>
</evidence>
<feature type="signal peptide" evidence="1">
    <location>
        <begin position="1"/>
        <end position="29"/>
    </location>
</feature>
<dbReference type="Pfam" id="PF01551">
    <property type="entry name" value="Peptidase_M23"/>
    <property type="match status" value="1"/>
</dbReference>
<dbReference type="AlphaFoldDB" id="A0A109DD88"/>
<organism evidence="3 4">
    <name type="scientific">Lactobacillus crispatus</name>
    <dbReference type="NCBI Taxonomy" id="47770"/>
    <lineage>
        <taxon>Bacteria</taxon>
        <taxon>Bacillati</taxon>
        <taxon>Bacillota</taxon>
        <taxon>Bacilli</taxon>
        <taxon>Lactobacillales</taxon>
        <taxon>Lactobacillaceae</taxon>
        <taxon>Lactobacillus</taxon>
    </lineage>
</organism>
<dbReference type="InterPro" id="IPR050570">
    <property type="entry name" value="Cell_wall_metabolism_enzyme"/>
</dbReference>
<dbReference type="PANTHER" id="PTHR21666">
    <property type="entry name" value="PEPTIDASE-RELATED"/>
    <property type="match status" value="1"/>
</dbReference>
<accession>A0A109DD88</accession>
<dbReference type="EMBL" id="LJGP01000036">
    <property type="protein sequence ID" value="KWU03281.1"/>
    <property type="molecule type" value="Genomic_DNA"/>
</dbReference>
<evidence type="ECO:0000256" key="1">
    <source>
        <dbReference type="SAM" id="SignalP"/>
    </source>
</evidence>